<dbReference type="KEGG" id="aaf:AURANDRAFT_59057"/>
<dbReference type="InterPro" id="IPR036291">
    <property type="entry name" value="NAD(P)-bd_dom_sf"/>
</dbReference>
<dbReference type="GeneID" id="20222718"/>
<dbReference type="PANTHER" id="PTHR11645:SF0">
    <property type="entry name" value="PYRROLINE-5-CARBOXYLATE REDUCTASE 3"/>
    <property type="match status" value="1"/>
</dbReference>
<dbReference type="NCBIfam" id="TIGR00112">
    <property type="entry name" value="proC"/>
    <property type="match status" value="1"/>
</dbReference>
<name>F0YAJ3_AURAN</name>
<dbReference type="PROSITE" id="PS00521">
    <property type="entry name" value="P5CR"/>
    <property type="match status" value="1"/>
</dbReference>
<keyword evidence="5" id="KW-0028">Amino-acid biosynthesis</keyword>
<evidence type="ECO:0000259" key="6">
    <source>
        <dbReference type="Pfam" id="PF03807"/>
    </source>
</evidence>
<feature type="binding site" evidence="4">
    <location>
        <position position="59"/>
    </location>
    <ligand>
        <name>NADPH</name>
        <dbReference type="ChEBI" id="CHEBI:57783"/>
    </ligand>
</feature>
<comment type="pathway">
    <text evidence="5">Amino-acid biosynthesis; L-proline biosynthesis; L-proline from L-glutamate 5-semialdehyde: step 1/1.</text>
</comment>
<evidence type="ECO:0000313" key="8">
    <source>
        <dbReference type="EMBL" id="EGB07992.1"/>
    </source>
</evidence>
<dbReference type="Pfam" id="PF14748">
    <property type="entry name" value="P5CR_dimer"/>
    <property type="match status" value="1"/>
</dbReference>
<evidence type="ECO:0000256" key="3">
    <source>
        <dbReference type="ARBA" id="ARBA00023002"/>
    </source>
</evidence>
<dbReference type="InterPro" id="IPR008927">
    <property type="entry name" value="6-PGluconate_DH-like_C_sf"/>
</dbReference>
<reference evidence="8 9" key="1">
    <citation type="journal article" date="2011" name="Proc. Natl. Acad. Sci. U.S.A.">
        <title>Niche of harmful alga Aureococcus anophagefferens revealed through ecogenomics.</title>
        <authorList>
            <person name="Gobler C.J."/>
            <person name="Berry D.L."/>
            <person name="Dyhrman S.T."/>
            <person name="Wilhelm S.W."/>
            <person name="Salamov A."/>
            <person name="Lobanov A.V."/>
            <person name="Zhang Y."/>
            <person name="Collier J.L."/>
            <person name="Wurch L.L."/>
            <person name="Kustka A.B."/>
            <person name="Dill B.D."/>
            <person name="Shah M."/>
            <person name="VerBerkmoes N.C."/>
            <person name="Kuo A."/>
            <person name="Terry A."/>
            <person name="Pangilinan J."/>
            <person name="Lindquist E.A."/>
            <person name="Lucas S."/>
            <person name="Paulsen I.T."/>
            <person name="Hattenrath-Lehmann T.K."/>
            <person name="Talmage S.C."/>
            <person name="Walker E.A."/>
            <person name="Koch F."/>
            <person name="Burson A.M."/>
            <person name="Marcoval M.A."/>
            <person name="Tang Y.Z."/>
            <person name="Lecleir G.R."/>
            <person name="Coyne K.J."/>
            <person name="Berg G.M."/>
            <person name="Bertrand E.M."/>
            <person name="Saito M.A."/>
            <person name="Gladyshev V.N."/>
            <person name="Grigoriev I.V."/>
        </authorList>
    </citation>
    <scope>NUCLEOTIDE SEQUENCE [LARGE SCALE GENOMIC DNA]</scope>
    <source>
        <strain evidence="9">CCMP 1984</strain>
    </source>
</reference>
<keyword evidence="2 4" id="KW-0521">NADP</keyword>
<evidence type="ECO:0000256" key="4">
    <source>
        <dbReference type="PIRSR" id="PIRSR000193-1"/>
    </source>
</evidence>
<dbReference type="eggNOG" id="KOG3124">
    <property type="taxonomic scope" value="Eukaryota"/>
</dbReference>
<accession>F0YAJ3</accession>
<dbReference type="HAMAP" id="MF_01925">
    <property type="entry name" value="P5C_reductase"/>
    <property type="match status" value="1"/>
</dbReference>
<keyword evidence="3 5" id="KW-0560">Oxidoreductase</keyword>
<dbReference type="OrthoDB" id="10263291at2759"/>
<organism evidence="9">
    <name type="scientific">Aureococcus anophagefferens</name>
    <name type="common">Harmful bloom alga</name>
    <dbReference type="NCBI Taxonomy" id="44056"/>
    <lineage>
        <taxon>Eukaryota</taxon>
        <taxon>Sar</taxon>
        <taxon>Stramenopiles</taxon>
        <taxon>Ochrophyta</taxon>
        <taxon>Pelagophyceae</taxon>
        <taxon>Pelagomonadales</taxon>
        <taxon>Pelagomonadaceae</taxon>
        <taxon>Aureococcus</taxon>
    </lineage>
</organism>
<evidence type="ECO:0000259" key="7">
    <source>
        <dbReference type="Pfam" id="PF14748"/>
    </source>
</evidence>
<dbReference type="AlphaFoldDB" id="F0YAJ3"/>
<dbReference type="Gene3D" id="1.10.3730.10">
    <property type="entry name" value="ProC C-terminal domain-like"/>
    <property type="match status" value="1"/>
</dbReference>
<sequence>MSALDGKKIGFVGAGAMATAIMQGLLKRGVDASRLMASDPYAGCRERAAASGIATTESNAAVAAACDVIVVAVKPGVVGDALRALAPSANGKLVVSIAAGVTIGAIEAALEPWDVRVVRTMPNTPCLVGEAAVGVARGARATDADAAAARGLFAGTVVDVPEKLLNAVTAVSGSGPAYVFLFVEALADAGVRAGLPRDVALKLAAQTVKGAAAMQLETGKHPGVLKDQVCSPGGTTIAGVEALEKNGFRFAAMSAVAAANARADDMSK</sequence>
<dbReference type="InterPro" id="IPR000304">
    <property type="entry name" value="Pyrroline-COOH_reductase"/>
</dbReference>
<proteinExistence type="inferred from homology"/>
<dbReference type="EC" id="1.5.1.2" evidence="5"/>
<dbReference type="SUPFAM" id="SSF51735">
    <property type="entry name" value="NAD(P)-binding Rossmann-fold domains"/>
    <property type="match status" value="1"/>
</dbReference>
<comment type="similarity">
    <text evidence="1 5">Belongs to the pyrroline-5-carboxylate reductase family.</text>
</comment>
<dbReference type="FunCoup" id="F0YAJ3">
    <property type="interactions" value="146"/>
</dbReference>
<dbReference type="InterPro" id="IPR053790">
    <property type="entry name" value="P5CR-like_CS"/>
</dbReference>
<dbReference type="RefSeq" id="XP_009037357.1">
    <property type="nucleotide sequence ID" value="XM_009039109.1"/>
</dbReference>
<dbReference type="InterPro" id="IPR028939">
    <property type="entry name" value="P5C_Rdtase_cat_N"/>
</dbReference>
<dbReference type="EMBL" id="GL833129">
    <property type="protein sequence ID" value="EGB07992.1"/>
    <property type="molecule type" value="Genomic_DNA"/>
</dbReference>
<feature type="domain" description="Pyrroline-5-carboxylate reductase dimerisation" evidence="7">
    <location>
        <begin position="162"/>
        <end position="265"/>
    </location>
</feature>
<keyword evidence="5" id="KW-0641">Proline biosynthesis</keyword>
<evidence type="ECO:0000313" key="9">
    <source>
        <dbReference type="Proteomes" id="UP000002729"/>
    </source>
</evidence>
<dbReference type="InParanoid" id="F0YAJ3"/>
<keyword evidence="9" id="KW-1185">Reference proteome</keyword>
<evidence type="ECO:0000256" key="1">
    <source>
        <dbReference type="ARBA" id="ARBA00005525"/>
    </source>
</evidence>
<dbReference type="Proteomes" id="UP000002729">
    <property type="component" value="Unassembled WGS sequence"/>
</dbReference>
<dbReference type="GO" id="GO:0055129">
    <property type="term" value="P:L-proline biosynthetic process"/>
    <property type="evidence" value="ECO:0007669"/>
    <property type="project" value="UniProtKB-UniPathway"/>
</dbReference>
<dbReference type="Pfam" id="PF03807">
    <property type="entry name" value="F420_oxidored"/>
    <property type="match status" value="1"/>
</dbReference>
<dbReference type="UniPathway" id="UPA00098">
    <property type="reaction ID" value="UER00361"/>
</dbReference>
<feature type="domain" description="Pyrroline-5-carboxylate reductase catalytic N-terminal" evidence="6">
    <location>
        <begin position="8"/>
        <end position="100"/>
    </location>
</feature>
<dbReference type="OMA" id="VWAVKPQ"/>
<feature type="binding site" evidence="4">
    <location>
        <begin position="72"/>
        <end position="75"/>
    </location>
    <ligand>
        <name>NADP(+)</name>
        <dbReference type="ChEBI" id="CHEBI:58349"/>
    </ligand>
</feature>
<dbReference type="PIRSF" id="PIRSF000193">
    <property type="entry name" value="Pyrrol-5-carb_rd"/>
    <property type="match status" value="1"/>
</dbReference>
<dbReference type="PANTHER" id="PTHR11645">
    <property type="entry name" value="PYRROLINE-5-CARBOXYLATE REDUCTASE"/>
    <property type="match status" value="1"/>
</dbReference>
<dbReference type="Gene3D" id="3.40.50.720">
    <property type="entry name" value="NAD(P)-binding Rossmann-like Domain"/>
    <property type="match status" value="1"/>
</dbReference>
<dbReference type="FunFam" id="1.10.3730.10:FF:000001">
    <property type="entry name" value="Pyrroline-5-carboxylate reductase"/>
    <property type="match status" value="1"/>
</dbReference>
<dbReference type="InterPro" id="IPR029036">
    <property type="entry name" value="P5CR_dimer"/>
</dbReference>
<comment type="catalytic activity">
    <reaction evidence="5">
        <text>L-proline + NADP(+) = (S)-1-pyrroline-5-carboxylate + NADPH + 2 H(+)</text>
        <dbReference type="Rhea" id="RHEA:14109"/>
        <dbReference type="ChEBI" id="CHEBI:15378"/>
        <dbReference type="ChEBI" id="CHEBI:17388"/>
        <dbReference type="ChEBI" id="CHEBI:57783"/>
        <dbReference type="ChEBI" id="CHEBI:58349"/>
        <dbReference type="ChEBI" id="CHEBI:60039"/>
        <dbReference type="EC" id="1.5.1.2"/>
    </reaction>
</comment>
<evidence type="ECO:0000256" key="2">
    <source>
        <dbReference type="ARBA" id="ARBA00022857"/>
    </source>
</evidence>
<protein>
    <recommendedName>
        <fullName evidence="5">Pyrroline-5-carboxylate reductase</fullName>
        <ecNumber evidence="5">1.5.1.2</ecNumber>
    </recommendedName>
</protein>
<dbReference type="SUPFAM" id="SSF48179">
    <property type="entry name" value="6-phosphogluconate dehydrogenase C-terminal domain-like"/>
    <property type="match status" value="1"/>
</dbReference>
<dbReference type="GO" id="GO:0004735">
    <property type="term" value="F:pyrroline-5-carboxylate reductase activity"/>
    <property type="evidence" value="ECO:0007669"/>
    <property type="project" value="UniProtKB-EC"/>
</dbReference>
<gene>
    <name evidence="8" type="primary">P5CR2</name>
    <name evidence="8" type="ORF">AURANDRAFT_59057</name>
</gene>
<evidence type="ECO:0000256" key="5">
    <source>
        <dbReference type="RuleBase" id="RU003903"/>
    </source>
</evidence>